<name>A0A5J4X916_9EUKA</name>
<dbReference type="EMBL" id="SNRW01000085">
    <property type="protein sequence ID" value="KAA6403573.1"/>
    <property type="molecule type" value="Genomic_DNA"/>
</dbReference>
<evidence type="ECO:0000313" key="1">
    <source>
        <dbReference type="EMBL" id="KAA6403573.1"/>
    </source>
</evidence>
<gene>
    <name evidence="1" type="ORF">EZS28_000909</name>
</gene>
<accession>A0A5J4X916</accession>
<evidence type="ECO:0000313" key="2">
    <source>
        <dbReference type="Proteomes" id="UP000324800"/>
    </source>
</evidence>
<dbReference type="Proteomes" id="UP000324800">
    <property type="component" value="Unassembled WGS sequence"/>
</dbReference>
<reference evidence="1 2" key="1">
    <citation type="submission" date="2019-03" db="EMBL/GenBank/DDBJ databases">
        <title>Single cell metagenomics reveals metabolic interactions within the superorganism composed of flagellate Streblomastix strix and complex community of Bacteroidetes bacteria on its surface.</title>
        <authorList>
            <person name="Treitli S.C."/>
            <person name="Kolisko M."/>
            <person name="Husnik F."/>
            <person name="Keeling P."/>
            <person name="Hampl V."/>
        </authorList>
    </citation>
    <scope>NUCLEOTIDE SEQUENCE [LARGE SCALE GENOMIC DNA]</scope>
    <source>
        <strain evidence="1">ST1C</strain>
    </source>
</reference>
<dbReference type="AlphaFoldDB" id="A0A5J4X916"/>
<protein>
    <submittedName>
        <fullName evidence="1">Uncharacterized protein</fullName>
    </submittedName>
</protein>
<proteinExistence type="predicted"/>
<sequence>MPSNLHQHVLSGRIVGAVSGAYYSLFARQASRTPAVSLPACHGAIPISGGVIQTIGSSFVIGYFQSCECIQLQSSIYSFGLELDQKKLEKLWD</sequence>
<organism evidence="1 2">
    <name type="scientific">Streblomastix strix</name>
    <dbReference type="NCBI Taxonomy" id="222440"/>
    <lineage>
        <taxon>Eukaryota</taxon>
        <taxon>Metamonada</taxon>
        <taxon>Preaxostyla</taxon>
        <taxon>Oxymonadida</taxon>
        <taxon>Streblomastigidae</taxon>
        <taxon>Streblomastix</taxon>
    </lineage>
</organism>
<comment type="caution">
    <text evidence="1">The sequence shown here is derived from an EMBL/GenBank/DDBJ whole genome shotgun (WGS) entry which is preliminary data.</text>
</comment>